<dbReference type="Pfam" id="PF12401">
    <property type="entry name" value="FhaA_N"/>
    <property type="match status" value="1"/>
</dbReference>
<proteinExistence type="predicted"/>
<dbReference type="AlphaFoldDB" id="D9WV03"/>
<sequence>MDTLTRIERAIERFEDALIAKVFPNEPVELLGALREECDSQAVVCSSSRVVVPNAYDVELSDEVYEELSRHGKQAGQTLTDSLMRHADEQGYEWAGPLTVHVTKSSQGAQRALPGGRRPADPHPRGRLRRRRGL</sequence>
<evidence type="ECO:0000259" key="2">
    <source>
        <dbReference type="Pfam" id="PF12401"/>
    </source>
</evidence>
<dbReference type="EMBL" id="GG657754">
    <property type="protein sequence ID" value="EFL28503.1"/>
    <property type="molecule type" value="Genomic_DNA"/>
</dbReference>
<dbReference type="Proteomes" id="UP000003963">
    <property type="component" value="Unassembled WGS sequence"/>
</dbReference>
<dbReference type="Gene3D" id="3.30.2320.60">
    <property type="entry name" value="FhaA, phosphopeptide-binding domain (DUF3662)"/>
    <property type="match status" value="1"/>
</dbReference>
<keyword evidence="4" id="KW-1185">Reference proteome</keyword>
<feature type="region of interest" description="Disordered" evidence="1">
    <location>
        <begin position="103"/>
        <end position="134"/>
    </location>
</feature>
<dbReference type="InterPro" id="IPR022128">
    <property type="entry name" value="FhaA_N"/>
</dbReference>
<dbReference type="HOGENOM" id="CLU_103361_0_0_11"/>
<feature type="compositionally biased region" description="Basic residues" evidence="1">
    <location>
        <begin position="125"/>
        <end position="134"/>
    </location>
</feature>
<protein>
    <recommendedName>
        <fullName evidence="2">FhaA N-terminal domain-containing protein</fullName>
    </recommendedName>
</protein>
<organism evidence="3 4">
    <name type="scientific">Streptomyces himastatinicus ATCC 53653</name>
    <dbReference type="NCBI Taxonomy" id="457427"/>
    <lineage>
        <taxon>Bacteria</taxon>
        <taxon>Bacillati</taxon>
        <taxon>Actinomycetota</taxon>
        <taxon>Actinomycetes</taxon>
        <taxon>Kitasatosporales</taxon>
        <taxon>Streptomycetaceae</taxon>
        <taxon>Streptomyces</taxon>
        <taxon>Streptomyces violaceusniger group</taxon>
    </lineage>
</organism>
<evidence type="ECO:0000313" key="3">
    <source>
        <dbReference type="EMBL" id="EFL28503.1"/>
    </source>
</evidence>
<evidence type="ECO:0000256" key="1">
    <source>
        <dbReference type="SAM" id="MobiDB-lite"/>
    </source>
</evidence>
<feature type="non-terminal residue" evidence="3">
    <location>
        <position position="134"/>
    </location>
</feature>
<accession>D9WV03</accession>
<gene>
    <name evidence="3" type="ORF">SSOG_08217</name>
</gene>
<feature type="domain" description="FhaA N-terminal" evidence="2">
    <location>
        <begin position="4"/>
        <end position="106"/>
    </location>
</feature>
<dbReference type="InterPro" id="IPR042287">
    <property type="entry name" value="FhaA_N_sf"/>
</dbReference>
<dbReference type="STRING" id="457427.SSOG_08217"/>
<evidence type="ECO:0000313" key="4">
    <source>
        <dbReference type="Proteomes" id="UP000003963"/>
    </source>
</evidence>
<reference evidence="3 4" key="1">
    <citation type="submission" date="2009-02" db="EMBL/GenBank/DDBJ databases">
        <title>Annotation of Streptomyces hygroscopicus strain ATCC 53653.</title>
        <authorList>
            <consortium name="The Broad Institute Genome Sequencing Platform"/>
            <consortium name="Broad Institute Microbial Sequencing Center"/>
            <person name="Fischbach M."/>
            <person name="Godfrey P."/>
            <person name="Ward D."/>
            <person name="Young S."/>
            <person name="Zeng Q."/>
            <person name="Koehrsen M."/>
            <person name="Alvarado L."/>
            <person name="Berlin A.M."/>
            <person name="Bochicchio J."/>
            <person name="Borenstein D."/>
            <person name="Chapman S.B."/>
            <person name="Chen Z."/>
            <person name="Engels R."/>
            <person name="Freedman E."/>
            <person name="Gellesch M."/>
            <person name="Goldberg J."/>
            <person name="Griggs A."/>
            <person name="Gujja S."/>
            <person name="Heilman E.R."/>
            <person name="Heiman D.I."/>
            <person name="Hepburn T.A."/>
            <person name="Howarth C."/>
            <person name="Jen D."/>
            <person name="Larson L."/>
            <person name="Lewis B."/>
            <person name="Mehta T."/>
            <person name="Park D."/>
            <person name="Pearson M."/>
            <person name="Richards J."/>
            <person name="Roberts A."/>
            <person name="Saif S."/>
            <person name="Shea T.D."/>
            <person name="Shenoy N."/>
            <person name="Sisk P."/>
            <person name="Stolte C."/>
            <person name="Sykes S.N."/>
            <person name="Thomson T."/>
            <person name="Walk T."/>
            <person name="White J."/>
            <person name="Yandava C."/>
            <person name="Straight P."/>
            <person name="Clardy J."/>
            <person name="Hung D."/>
            <person name="Kolter R."/>
            <person name="Mekalanos J."/>
            <person name="Walker S."/>
            <person name="Walsh C.T."/>
            <person name="Wieland-Brown L.C."/>
            <person name="Haas B."/>
            <person name="Nusbaum C."/>
            <person name="Birren B."/>
        </authorList>
    </citation>
    <scope>NUCLEOTIDE SEQUENCE [LARGE SCALE GENOMIC DNA]</scope>
    <source>
        <strain evidence="3 4">ATCC 53653</strain>
    </source>
</reference>
<name>D9WV03_9ACTN</name>